<dbReference type="InterPro" id="IPR007235">
    <property type="entry name" value="Glyco_trans_28_C"/>
</dbReference>
<dbReference type="GO" id="GO:0051301">
    <property type="term" value="P:cell division"/>
    <property type="evidence" value="ECO:0007669"/>
    <property type="project" value="UniProtKB-KW"/>
</dbReference>
<keyword evidence="14" id="KW-1185">Reference proteome</keyword>
<accession>A0AAP3XT28</accession>
<comment type="subcellular location">
    <subcellularLocation>
        <location evidence="10">Cell membrane</location>
        <topology evidence="10">Peripheral membrane protein</topology>
        <orientation evidence="10">Cytoplasmic side</orientation>
    </subcellularLocation>
</comment>
<evidence type="ECO:0000256" key="3">
    <source>
        <dbReference type="ARBA" id="ARBA00022676"/>
    </source>
</evidence>
<feature type="binding site" evidence="10">
    <location>
        <begin position="12"/>
        <end position="14"/>
    </location>
    <ligand>
        <name>UDP-N-acetyl-alpha-D-glucosamine</name>
        <dbReference type="ChEBI" id="CHEBI:57705"/>
    </ligand>
</feature>
<dbReference type="HAMAP" id="MF_00033">
    <property type="entry name" value="MurG"/>
    <property type="match status" value="1"/>
</dbReference>
<dbReference type="Gene3D" id="3.40.50.2000">
    <property type="entry name" value="Glycogen Phosphorylase B"/>
    <property type="match status" value="2"/>
</dbReference>
<evidence type="ECO:0000256" key="9">
    <source>
        <dbReference type="ARBA" id="ARBA00023316"/>
    </source>
</evidence>
<evidence type="ECO:0000256" key="6">
    <source>
        <dbReference type="ARBA" id="ARBA00022984"/>
    </source>
</evidence>
<dbReference type="GO" id="GO:0050511">
    <property type="term" value="F:undecaprenyldiphospho-muramoylpentapeptide beta-N-acetylglucosaminyltransferase activity"/>
    <property type="evidence" value="ECO:0007669"/>
    <property type="project" value="UniProtKB-UniRule"/>
</dbReference>
<comment type="similarity">
    <text evidence="10">Belongs to the glycosyltransferase 28 family. MurG subfamily.</text>
</comment>
<keyword evidence="6 10" id="KW-0573">Peptidoglycan synthesis</keyword>
<name>A0AAP3XT28_9PROT</name>
<dbReference type="Proteomes" id="UP001301140">
    <property type="component" value="Unassembled WGS sequence"/>
</dbReference>
<comment type="caution">
    <text evidence="13">The sequence shown here is derived from an EMBL/GenBank/DDBJ whole genome shotgun (WGS) entry which is preliminary data.</text>
</comment>
<dbReference type="SUPFAM" id="SSF53756">
    <property type="entry name" value="UDP-Glycosyltransferase/glycogen phosphorylase"/>
    <property type="match status" value="1"/>
</dbReference>
<dbReference type="NCBIfam" id="TIGR01133">
    <property type="entry name" value="murG"/>
    <property type="match status" value="1"/>
</dbReference>
<feature type="binding site" evidence="10">
    <location>
        <position position="163"/>
    </location>
    <ligand>
        <name>UDP-N-acetyl-alpha-D-glucosamine</name>
        <dbReference type="ChEBI" id="CHEBI:57705"/>
    </ligand>
</feature>
<dbReference type="GO" id="GO:0071555">
    <property type="term" value="P:cell wall organization"/>
    <property type="evidence" value="ECO:0007669"/>
    <property type="project" value="UniProtKB-KW"/>
</dbReference>
<feature type="binding site" evidence="10">
    <location>
        <position position="290"/>
    </location>
    <ligand>
        <name>UDP-N-acetyl-alpha-D-glucosamine</name>
        <dbReference type="ChEBI" id="CHEBI:57705"/>
    </ligand>
</feature>
<evidence type="ECO:0000256" key="10">
    <source>
        <dbReference type="HAMAP-Rule" id="MF_00033"/>
    </source>
</evidence>
<comment type="pathway">
    <text evidence="10">Cell wall biogenesis; peptidoglycan biosynthesis.</text>
</comment>
<sequence>MAGHIVLAAGGTGGHMFPALAVAAALEARGWAVTVLTDARGARYVGLGTEHRLVDAASPAGGFKAKLAAGVKLGRGTLQSLAAFRELRPRAAAAFGGYACVPAALAAAMTRTPLLLHEQNAVFGRANRALGRMAHRVALSFEPTSAVPPALRGLALLTGNPVRPGFEVEAPARQAGEGDALRLLVLGGSQGAKVFSDVLPAALQGLPEALRARLVVAQQCRPEDLDRVRDLYAGMGQKVELASFFEDVPARMAAADLVVSRSGASTIAELLMLGRPSLLVPYQHAADDHQTANARALAEEGAALLVPQPEAVPERLTAALAELVDAPGRLRSMAAAARRLARPDAAERIADTLIEIARPDKRR</sequence>
<keyword evidence="1 10" id="KW-1003">Cell membrane</keyword>
<feature type="binding site" evidence="10">
    <location>
        <position position="120"/>
    </location>
    <ligand>
        <name>UDP-N-acetyl-alpha-D-glucosamine</name>
        <dbReference type="ChEBI" id="CHEBI:57705"/>
    </ligand>
</feature>
<dbReference type="RefSeq" id="WP_327789914.1">
    <property type="nucleotide sequence ID" value="NZ_JARGEQ010000135.1"/>
</dbReference>
<feature type="binding site" evidence="10">
    <location>
        <position position="189"/>
    </location>
    <ligand>
        <name>UDP-N-acetyl-alpha-D-glucosamine</name>
        <dbReference type="ChEBI" id="CHEBI:57705"/>
    </ligand>
</feature>
<evidence type="ECO:0000259" key="11">
    <source>
        <dbReference type="Pfam" id="PF03033"/>
    </source>
</evidence>
<evidence type="ECO:0000256" key="7">
    <source>
        <dbReference type="ARBA" id="ARBA00023136"/>
    </source>
</evidence>
<evidence type="ECO:0000256" key="2">
    <source>
        <dbReference type="ARBA" id="ARBA00022618"/>
    </source>
</evidence>
<comment type="catalytic activity">
    <reaction evidence="10">
        <text>di-trans,octa-cis-undecaprenyl diphospho-N-acetyl-alpha-D-muramoyl-L-alanyl-D-glutamyl-meso-2,6-diaminopimeloyl-D-alanyl-D-alanine + UDP-N-acetyl-alpha-D-glucosamine = di-trans,octa-cis-undecaprenyl diphospho-[N-acetyl-alpha-D-glucosaminyl-(1-&gt;4)]-N-acetyl-alpha-D-muramoyl-L-alanyl-D-glutamyl-meso-2,6-diaminopimeloyl-D-alanyl-D-alanine + UDP + H(+)</text>
        <dbReference type="Rhea" id="RHEA:31227"/>
        <dbReference type="ChEBI" id="CHEBI:15378"/>
        <dbReference type="ChEBI" id="CHEBI:57705"/>
        <dbReference type="ChEBI" id="CHEBI:58223"/>
        <dbReference type="ChEBI" id="CHEBI:61387"/>
        <dbReference type="ChEBI" id="CHEBI:61388"/>
        <dbReference type="EC" id="2.4.1.227"/>
    </reaction>
</comment>
<keyword evidence="5 10" id="KW-0133">Cell shape</keyword>
<dbReference type="Pfam" id="PF04101">
    <property type="entry name" value="Glyco_tran_28_C"/>
    <property type="match status" value="1"/>
</dbReference>
<dbReference type="InterPro" id="IPR006009">
    <property type="entry name" value="GlcNAc_MurG"/>
</dbReference>
<keyword evidence="9 10" id="KW-0961">Cell wall biogenesis/degradation</keyword>
<evidence type="ECO:0000259" key="12">
    <source>
        <dbReference type="Pfam" id="PF04101"/>
    </source>
</evidence>
<organism evidence="13 14">
    <name type="scientific">Marinimicrococcus flavescens</name>
    <dbReference type="NCBI Taxonomy" id="3031815"/>
    <lineage>
        <taxon>Bacteria</taxon>
        <taxon>Pseudomonadati</taxon>
        <taxon>Pseudomonadota</taxon>
        <taxon>Alphaproteobacteria</taxon>
        <taxon>Geminicoccales</taxon>
        <taxon>Geminicoccaceae</taxon>
        <taxon>Marinimicrococcus</taxon>
    </lineage>
</organism>
<dbReference type="CDD" id="cd03785">
    <property type="entry name" value="GT28_MurG"/>
    <property type="match status" value="1"/>
</dbReference>
<keyword evidence="7 10" id="KW-0472">Membrane</keyword>
<evidence type="ECO:0000313" key="13">
    <source>
        <dbReference type="EMBL" id="MDF1587490.1"/>
    </source>
</evidence>
<gene>
    <name evidence="10 13" type="primary">murG</name>
    <name evidence="13" type="ORF">PZ740_13970</name>
</gene>
<dbReference type="Pfam" id="PF03033">
    <property type="entry name" value="Glyco_transf_28"/>
    <property type="match status" value="1"/>
</dbReference>
<keyword evidence="4 10" id="KW-0808">Transferase</keyword>
<comment type="function">
    <text evidence="10">Cell wall formation. Catalyzes the transfer of a GlcNAc subunit on undecaprenyl-pyrophosphoryl-MurNAc-pentapeptide (lipid intermediate I) to form undecaprenyl-pyrophosphoryl-MurNAc-(pentapeptide)GlcNAc (lipid intermediate II).</text>
</comment>
<proteinExistence type="inferred from homology"/>
<evidence type="ECO:0000313" key="14">
    <source>
        <dbReference type="Proteomes" id="UP001301140"/>
    </source>
</evidence>
<evidence type="ECO:0000256" key="1">
    <source>
        <dbReference type="ARBA" id="ARBA00022475"/>
    </source>
</evidence>
<dbReference type="AlphaFoldDB" id="A0AAP3XT28"/>
<reference evidence="13 14" key="1">
    <citation type="submission" date="2023-03" db="EMBL/GenBank/DDBJ databases">
        <title>YIM 152171 draft genome.</title>
        <authorList>
            <person name="Yang Z."/>
        </authorList>
    </citation>
    <scope>NUCLEOTIDE SEQUENCE [LARGE SCALE GENOMIC DNA]</scope>
    <source>
        <strain evidence="13 14">YIM 152171</strain>
    </source>
</reference>
<evidence type="ECO:0000256" key="4">
    <source>
        <dbReference type="ARBA" id="ARBA00022679"/>
    </source>
</evidence>
<keyword evidence="3 10" id="KW-0328">Glycosyltransferase</keyword>
<comment type="caution">
    <text evidence="10">Lacks conserved residue(s) required for the propagation of feature annotation.</text>
</comment>
<dbReference type="GO" id="GO:0008360">
    <property type="term" value="P:regulation of cell shape"/>
    <property type="evidence" value="ECO:0007669"/>
    <property type="project" value="UniProtKB-KW"/>
</dbReference>
<dbReference type="EMBL" id="JARGEQ010000135">
    <property type="protein sequence ID" value="MDF1587490.1"/>
    <property type="molecule type" value="Genomic_DNA"/>
</dbReference>
<dbReference type="InterPro" id="IPR004276">
    <property type="entry name" value="GlycoTrans_28_N"/>
</dbReference>
<evidence type="ECO:0000256" key="5">
    <source>
        <dbReference type="ARBA" id="ARBA00022960"/>
    </source>
</evidence>
<evidence type="ECO:0000256" key="8">
    <source>
        <dbReference type="ARBA" id="ARBA00023306"/>
    </source>
</evidence>
<dbReference type="PANTHER" id="PTHR21015">
    <property type="entry name" value="UDP-N-ACETYLGLUCOSAMINE--N-ACETYLMURAMYL-(PENTAPEPTIDE) PYROPHOSPHORYL-UNDECAPRENOL N-ACETYLGLUCOSAMINE TRANSFERASE 1"/>
    <property type="match status" value="1"/>
</dbReference>
<feature type="domain" description="Glycosyltransferase family 28 N-terminal" evidence="11">
    <location>
        <begin position="5"/>
        <end position="138"/>
    </location>
</feature>
<dbReference type="GO" id="GO:0005975">
    <property type="term" value="P:carbohydrate metabolic process"/>
    <property type="evidence" value="ECO:0007669"/>
    <property type="project" value="InterPro"/>
</dbReference>
<dbReference type="EC" id="2.4.1.227" evidence="10"/>
<keyword evidence="2 10" id="KW-0132">Cell division</keyword>
<dbReference type="GO" id="GO:0005886">
    <property type="term" value="C:plasma membrane"/>
    <property type="evidence" value="ECO:0007669"/>
    <property type="project" value="UniProtKB-SubCell"/>
</dbReference>
<keyword evidence="8 10" id="KW-0131">Cell cycle</keyword>
<dbReference type="GO" id="GO:0009252">
    <property type="term" value="P:peptidoglycan biosynthetic process"/>
    <property type="evidence" value="ECO:0007669"/>
    <property type="project" value="UniProtKB-UniRule"/>
</dbReference>
<protein>
    <recommendedName>
        <fullName evidence="10">UDP-N-acetylglucosamine--N-acetylmuramyl-(pentapeptide) pyrophosphoryl-undecaprenol N-acetylglucosamine transferase</fullName>
        <ecNumber evidence="10">2.4.1.227</ecNumber>
    </recommendedName>
    <alternativeName>
        <fullName evidence="10">Undecaprenyl-PP-MurNAc-pentapeptide-UDPGlcNAc GlcNAc transferase</fullName>
    </alternativeName>
</protein>
<feature type="domain" description="Glycosyl transferase family 28 C-terminal" evidence="12">
    <location>
        <begin position="183"/>
        <end position="349"/>
    </location>
</feature>
<dbReference type="PANTHER" id="PTHR21015:SF22">
    <property type="entry name" value="GLYCOSYLTRANSFERASE"/>
    <property type="match status" value="1"/>
</dbReference>